<keyword evidence="8 9" id="KW-0472">Membrane</keyword>
<evidence type="ECO:0000256" key="1">
    <source>
        <dbReference type="ARBA" id="ARBA00003064"/>
    </source>
</evidence>
<comment type="similarity">
    <text evidence="3 9">Belongs to the COA3 family.</text>
</comment>
<feature type="domain" description="Cytochrome c oxidase assembly factor 3 mitochondrial coiled-coil" evidence="10">
    <location>
        <begin position="23"/>
        <end position="65"/>
    </location>
</feature>
<keyword evidence="5 9" id="KW-0812">Transmembrane</keyword>
<evidence type="ECO:0000313" key="12">
    <source>
        <dbReference type="Proteomes" id="UP001202479"/>
    </source>
</evidence>
<comment type="caution">
    <text evidence="11">The sequence shown here is derived from an EMBL/GenBank/DDBJ whole genome shotgun (WGS) entry which is preliminary data.</text>
</comment>
<proteinExistence type="inferred from homology"/>
<comment type="subunit">
    <text evidence="4 9">Component of 250-400 kDa complexes called cytochrome oxidase assembly intermediates or COA complexes.</text>
</comment>
<organism evidence="11 12">
    <name type="scientific">Candida oxycetoniae</name>
    <dbReference type="NCBI Taxonomy" id="497107"/>
    <lineage>
        <taxon>Eukaryota</taxon>
        <taxon>Fungi</taxon>
        <taxon>Dikarya</taxon>
        <taxon>Ascomycota</taxon>
        <taxon>Saccharomycotina</taxon>
        <taxon>Pichiomycetes</taxon>
        <taxon>Debaryomycetaceae</taxon>
        <taxon>Candida/Lodderomyces clade</taxon>
        <taxon>Candida</taxon>
    </lineage>
</organism>
<dbReference type="InterPro" id="IPR041752">
    <property type="entry name" value="Coa3"/>
</dbReference>
<evidence type="ECO:0000313" key="11">
    <source>
        <dbReference type="EMBL" id="KAI3405085.1"/>
    </source>
</evidence>
<dbReference type="InterPro" id="IPR018628">
    <property type="entry name" value="Coa3_CC"/>
</dbReference>
<evidence type="ECO:0000256" key="6">
    <source>
        <dbReference type="ARBA" id="ARBA00022989"/>
    </source>
</evidence>
<dbReference type="EMBL" id="JAHUZD010000067">
    <property type="protein sequence ID" value="KAI3405085.1"/>
    <property type="molecule type" value="Genomic_DNA"/>
</dbReference>
<dbReference type="GO" id="GO:0005743">
    <property type="term" value="C:mitochondrial inner membrane"/>
    <property type="evidence" value="ECO:0007669"/>
    <property type="project" value="UniProtKB-SubCell"/>
</dbReference>
<feature type="transmembrane region" description="Helical" evidence="9">
    <location>
        <begin position="30"/>
        <end position="51"/>
    </location>
</feature>
<keyword evidence="9" id="KW-0999">Mitochondrion inner membrane</keyword>
<dbReference type="Proteomes" id="UP001202479">
    <property type="component" value="Unassembled WGS sequence"/>
</dbReference>
<dbReference type="PANTHER" id="PTHR15642">
    <property type="entry name" value="CYTOCHROME C OXIDASE ASSEMBLY FACTOR 3, MITOCHONDRIAL"/>
    <property type="match status" value="1"/>
</dbReference>
<sequence>MAIPPKAHDRYRDPKTHQITPALYRVRQPFFWRNVIGLFVVGSIPLGAYWYTFYKMTEDDFGDIPIPPISDEDLQKLQKEYNEKK</sequence>
<dbReference type="GeneID" id="73379658"/>
<keyword evidence="7 9" id="KW-0496">Mitochondrion</keyword>
<evidence type="ECO:0000256" key="7">
    <source>
        <dbReference type="ARBA" id="ARBA00023128"/>
    </source>
</evidence>
<dbReference type="AlphaFoldDB" id="A0AAI9SY79"/>
<evidence type="ECO:0000256" key="2">
    <source>
        <dbReference type="ARBA" id="ARBA00004434"/>
    </source>
</evidence>
<evidence type="ECO:0000256" key="4">
    <source>
        <dbReference type="ARBA" id="ARBA00011351"/>
    </source>
</evidence>
<comment type="subcellular location">
    <subcellularLocation>
        <location evidence="2">Mitochondrion inner membrane</location>
        <topology evidence="2">Single-pass membrane protein</topology>
    </subcellularLocation>
</comment>
<comment type="function">
    <text evidence="1 9">Required for assembly of cytochrome c oxidase (complex IV).</text>
</comment>
<keyword evidence="12" id="KW-1185">Reference proteome</keyword>
<name>A0AAI9SY79_9ASCO</name>
<dbReference type="PANTHER" id="PTHR15642:SF3">
    <property type="entry name" value="CYTOCHROME C OXIDASE ASSEMBLY FACTOR 3 HOMOLOG, MITOCHONDRIAL"/>
    <property type="match status" value="1"/>
</dbReference>
<evidence type="ECO:0000256" key="9">
    <source>
        <dbReference type="RuleBase" id="RU367056"/>
    </source>
</evidence>
<accession>A0AAI9SY79</accession>
<dbReference type="GO" id="GO:0033617">
    <property type="term" value="P:mitochondrial respiratory chain complex IV assembly"/>
    <property type="evidence" value="ECO:0007669"/>
    <property type="project" value="UniProtKB-UniRule"/>
</dbReference>
<reference evidence="11" key="1">
    <citation type="journal article" date="2022" name="DNA Res.">
        <title>Genome analysis of five recently described species of the CUG-Ser clade uncovers Candida theae as a new hybrid lineage with pathogenic potential in the Candida parapsilosis species complex.</title>
        <authorList>
            <person name="Mixao V."/>
            <person name="Del Olmo V."/>
            <person name="Hegedusova E."/>
            <person name="Saus E."/>
            <person name="Pryszcz L."/>
            <person name="Cillingova A."/>
            <person name="Nosek J."/>
            <person name="Gabaldon T."/>
        </authorList>
    </citation>
    <scope>NUCLEOTIDE SEQUENCE</scope>
    <source>
        <strain evidence="11">CBS 10844</strain>
    </source>
</reference>
<evidence type="ECO:0000256" key="3">
    <source>
        <dbReference type="ARBA" id="ARBA00007035"/>
    </source>
</evidence>
<keyword evidence="6 9" id="KW-1133">Transmembrane helix</keyword>
<evidence type="ECO:0000256" key="8">
    <source>
        <dbReference type="ARBA" id="ARBA00023136"/>
    </source>
</evidence>
<dbReference type="RefSeq" id="XP_049180830.1">
    <property type="nucleotide sequence ID" value="XM_049323227.1"/>
</dbReference>
<evidence type="ECO:0000256" key="5">
    <source>
        <dbReference type="ARBA" id="ARBA00022692"/>
    </source>
</evidence>
<protein>
    <recommendedName>
        <fullName evidence="9">Cytochrome c oxidase assembly factor 3</fullName>
    </recommendedName>
</protein>
<dbReference type="Pfam" id="PF09813">
    <property type="entry name" value="Coa3_cc"/>
    <property type="match status" value="1"/>
</dbReference>
<evidence type="ECO:0000259" key="10">
    <source>
        <dbReference type="Pfam" id="PF09813"/>
    </source>
</evidence>
<gene>
    <name evidence="11" type="ORF">KGF56_002041</name>
</gene>